<reference evidence="2" key="1">
    <citation type="submission" date="2012-11" db="EMBL/GenBank/DDBJ databases">
        <authorList>
            <person name="Lucero-Rivera Y.E."/>
            <person name="Tovar-Ramirez D."/>
        </authorList>
    </citation>
    <scope>NUCLEOTIDE SEQUENCE</scope>
    <source>
        <tissue evidence="2">Salivary gland</tissue>
    </source>
</reference>
<evidence type="ECO:0000313" key="2">
    <source>
        <dbReference type="EMBL" id="JAA55689.1"/>
    </source>
</evidence>
<sequence length="152" mass="16638">MILFATRLIWTIIGARRARSAANVRRKGAKIGVRGQPNKGGRVCIRGVHGLRVARKPEPDPARGPGSGGPTSHLGPGPGSGYIVFYQEGRARWKARIKPKIKTLCRNCFPPHCAFSATAPQPLSRFSFHLATLNARGECEVTQDKLCDYLYT</sequence>
<organism evidence="2">
    <name type="scientific">Rhipicephalus pulchellus</name>
    <name type="common">Yellow backed tick</name>
    <name type="synonym">Dermacentor pulchellus</name>
    <dbReference type="NCBI Taxonomy" id="72859"/>
    <lineage>
        <taxon>Eukaryota</taxon>
        <taxon>Metazoa</taxon>
        <taxon>Ecdysozoa</taxon>
        <taxon>Arthropoda</taxon>
        <taxon>Chelicerata</taxon>
        <taxon>Arachnida</taxon>
        <taxon>Acari</taxon>
        <taxon>Parasitiformes</taxon>
        <taxon>Ixodida</taxon>
        <taxon>Ixodoidea</taxon>
        <taxon>Ixodidae</taxon>
        <taxon>Rhipicephalinae</taxon>
        <taxon>Rhipicephalus</taxon>
        <taxon>Rhipicephalus</taxon>
    </lineage>
</organism>
<feature type="region of interest" description="Disordered" evidence="1">
    <location>
        <begin position="54"/>
        <end position="76"/>
    </location>
</feature>
<evidence type="ECO:0000256" key="1">
    <source>
        <dbReference type="SAM" id="MobiDB-lite"/>
    </source>
</evidence>
<protein>
    <submittedName>
        <fullName evidence="2">Uncharacterized protein</fullName>
    </submittedName>
</protein>
<accession>L7LXW0</accession>
<proteinExistence type="evidence at transcript level"/>
<reference evidence="2" key="2">
    <citation type="journal article" date="2015" name="J. Proteomics">
        <title>Sexual differences in the sialomes of the zebra tick, Rhipicephalus pulchellus.</title>
        <authorList>
            <person name="Tan A.W."/>
            <person name="Francischetti I.M."/>
            <person name="Slovak M."/>
            <person name="Kini R.M."/>
            <person name="Ribeiro J.M."/>
        </authorList>
    </citation>
    <scope>NUCLEOTIDE SEQUENCE</scope>
    <source>
        <tissue evidence="2">Salivary gland</tissue>
    </source>
</reference>
<name>L7LXW0_RHIPC</name>
<dbReference type="AlphaFoldDB" id="L7LXW0"/>
<dbReference type="EMBL" id="GACK01009345">
    <property type="protein sequence ID" value="JAA55689.1"/>
    <property type="molecule type" value="mRNA"/>
</dbReference>